<dbReference type="Pfam" id="PF19742">
    <property type="entry name" value="DUF6231"/>
    <property type="match status" value="1"/>
</dbReference>
<name>A0ABW0RP94_9GAMM</name>
<comment type="caution">
    <text evidence="1">The sequence shown here is derived from an EMBL/GenBank/DDBJ whole genome shotgun (WGS) entry which is preliminary data.</text>
</comment>
<reference evidence="2" key="1">
    <citation type="journal article" date="2019" name="Int. J. Syst. Evol. Microbiol.">
        <title>The Global Catalogue of Microorganisms (GCM) 10K type strain sequencing project: providing services to taxonomists for standard genome sequencing and annotation.</title>
        <authorList>
            <consortium name="The Broad Institute Genomics Platform"/>
            <consortium name="The Broad Institute Genome Sequencing Center for Infectious Disease"/>
            <person name="Wu L."/>
            <person name="Ma J."/>
        </authorList>
    </citation>
    <scope>NUCLEOTIDE SEQUENCE [LARGE SCALE GENOMIC DNA]</scope>
    <source>
        <strain evidence="2">CGMCC 4.1799</strain>
    </source>
</reference>
<dbReference type="InterPro" id="IPR046199">
    <property type="entry name" value="DUF6231"/>
</dbReference>
<evidence type="ECO:0000313" key="2">
    <source>
        <dbReference type="Proteomes" id="UP001596055"/>
    </source>
</evidence>
<dbReference type="Proteomes" id="UP001596055">
    <property type="component" value="Unassembled WGS sequence"/>
</dbReference>
<protein>
    <submittedName>
        <fullName evidence="1">DUF6231 family protein</fullName>
    </submittedName>
</protein>
<sequence length="159" mass="18160">MDNEQRALVGLIEQVNPRTLITIGLSVNRAGDTWQKAGKDDVCHLPLTLDQLSDPASFDQTVDLALISDTLEQIPREAGEQLLGTLRNLGVRQIAVLVSDSAPWTFRDFIALGFRRQPSSRTEAEKTLYTYNLDTYNHKRTWNNPDYWANPEMWGKAWW</sequence>
<keyword evidence="2" id="KW-1185">Reference proteome</keyword>
<organism evidence="1 2">
    <name type="scientific">Marinobacter koreensis</name>
    <dbReference type="NCBI Taxonomy" id="335974"/>
    <lineage>
        <taxon>Bacteria</taxon>
        <taxon>Pseudomonadati</taxon>
        <taxon>Pseudomonadota</taxon>
        <taxon>Gammaproteobacteria</taxon>
        <taxon>Pseudomonadales</taxon>
        <taxon>Marinobacteraceae</taxon>
        <taxon>Marinobacter</taxon>
    </lineage>
</organism>
<dbReference type="EMBL" id="JBHSNL010000006">
    <property type="protein sequence ID" value="MFC5546619.1"/>
    <property type="molecule type" value="Genomic_DNA"/>
</dbReference>
<evidence type="ECO:0000313" key="1">
    <source>
        <dbReference type="EMBL" id="MFC5546619.1"/>
    </source>
</evidence>
<accession>A0ABW0RP94</accession>
<gene>
    <name evidence="1" type="ORF">ACFPQA_16255</name>
</gene>
<proteinExistence type="predicted"/>
<dbReference type="RefSeq" id="WP_248158815.1">
    <property type="nucleotide sequence ID" value="NZ_JAKZAJ010000004.1"/>
</dbReference>